<evidence type="ECO:0000256" key="5">
    <source>
        <dbReference type="ARBA" id="ARBA00015486"/>
    </source>
</evidence>
<gene>
    <name evidence="11" type="primary">cobT</name>
    <name evidence="12" type="ORF">C7437_101356</name>
</gene>
<dbReference type="PANTHER" id="PTHR43463:SF1">
    <property type="entry name" value="NICOTINATE-NUCLEOTIDE--DIMETHYLBENZIMIDAZOLE PHOSPHORIBOSYLTRANSFERASE"/>
    <property type="match status" value="1"/>
</dbReference>
<keyword evidence="7 11" id="KW-0328">Glycosyltransferase</keyword>
<dbReference type="InterPro" id="IPR017846">
    <property type="entry name" value="Nict_dMeBzImd_PRibTrfase_bact"/>
</dbReference>
<dbReference type="SUPFAM" id="SSF52733">
    <property type="entry name" value="Nicotinate mononucleotide:5,6-dimethylbenzimidazole phosphoribosyltransferase (CobT)"/>
    <property type="match status" value="1"/>
</dbReference>
<dbReference type="NCBIfam" id="NF000996">
    <property type="entry name" value="PRK00105.1"/>
    <property type="match status" value="1"/>
</dbReference>
<dbReference type="InterPro" id="IPR003200">
    <property type="entry name" value="Nict_dMeBzImd_PRibTrfase"/>
</dbReference>
<evidence type="ECO:0000313" key="12">
    <source>
        <dbReference type="EMBL" id="PZX07246.1"/>
    </source>
</evidence>
<dbReference type="NCBIfam" id="TIGR03160">
    <property type="entry name" value="cobT_DBIPRT"/>
    <property type="match status" value="1"/>
</dbReference>
<dbReference type="EMBL" id="QKZI01000001">
    <property type="protein sequence ID" value="PZX07246.1"/>
    <property type="molecule type" value="Genomic_DNA"/>
</dbReference>
<dbReference type="InterPro" id="IPR036087">
    <property type="entry name" value="Nict_dMeBzImd_PRibTrfase_sf"/>
</dbReference>
<evidence type="ECO:0000256" key="1">
    <source>
        <dbReference type="ARBA" id="ARBA00002197"/>
    </source>
</evidence>
<protein>
    <recommendedName>
        <fullName evidence="5 11">Nicotinate-nucleotide--dimethylbenzimidazole phosphoribosyltransferase</fullName>
        <shortName evidence="11">NN:DBI PRT</shortName>
        <ecNumber evidence="4 11">2.4.2.21</ecNumber>
    </recommendedName>
    <alternativeName>
        <fullName evidence="9 11">N(1)-alpha-phosphoribosyltransferase</fullName>
    </alternativeName>
</protein>
<dbReference type="GO" id="GO:0008939">
    <property type="term" value="F:nicotinate-nucleotide-dimethylbenzimidazole phosphoribosyltransferase activity"/>
    <property type="evidence" value="ECO:0007669"/>
    <property type="project" value="UniProtKB-UniRule"/>
</dbReference>
<name>A0A2W7PG86_9BACI</name>
<comment type="function">
    <text evidence="1 11">Catalyzes the synthesis of alpha-ribazole-5'-phosphate from nicotinate mononucleotide (NAMN) and 5,6-dimethylbenzimidazole (DMB).</text>
</comment>
<dbReference type="UniPathway" id="UPA00061">
    <property type="reaction ID" value="UER00516"/>
</dbReference>
<evidence type="ECO:0000256" key="7">
    <source>
        <dbReference type="ARBA" id="ARBA00022676"/>
    </source>
</evidence>
<evidence type="ECO:0000256" key="2">
    <source>
        <dbReference type="ARBA" id="ARBA00005049"/>
    </source>
</evidence>
<evidence type="ECO:0000256" key="11">
    <source>
        <dbReference type="HAMAP-Rule" id="MF_00230"/>
    </source>
</evidence>
<keyword evidence="8 11" id="KW-0808">Transferase</keyword>
<dbReference type="CDD" id="cd02439">
    <property type="entry name" value="DMB-PRT_CobT"/>
    <property type="match status" value="1"/>
</dbReference>
<reference evidence="12 13" key="1">
    <citation type="submission" date="2018-06" db="EMBL/GenBank/DDBJ databases">
        <title>Genomic Encyclopedia of Type Strains, Phase IV (KMG-IV): sequencing the most valuable type-strain genomes for metagenomic binning, comparative biology and taxonomic classification.</title>
        <authorList>
            <person name="Goeker M."/>
        </authorList>
    </citation>
    <scope>NUCLEOTIDE SEQUENCE [LARGE SCALE GENOMIC DNA]</scope>
    <source>
        <strain evidence="12 13">DSM 5</strain>
    </source>
</reference>
<evidence type="ECO:0000256" key="6">
    <source>
        <dbReference type="ARBA" id="ARBA00022573"/>
    </source>
</evidence>
<feature type="active site" description="Proton acceptor" evidence="11">
    <location>
        <position position="318"/>
    </location>
</feature>
<dbReference type="HAMAP" id="MF_00230">
    <property type="entry name" value="CobT"/>
    <property type="match status" value="1"/>
</dbReference>
<dbReference type="RefSeq" id="WP_111437926.1">
    <property type="nucleotide sequence ID" value="NZ_QKZI01000001.1"/>
</dbReference>
<evidence type="ECO:0000256" key="10">
    <source>
        <dbReference type="ARBA" id="ARBA00047340"/>
    </source>
</evidence>
<evidence type="ECO:0000256" key="3">
    <source>
        <dbReference type="ARBA" id="ARBA00007110"/>
    </source>
</evidence>
<dbReference type="Gene3D" id="3.40.50.10210">
    <property type="match status" value="1"/>
</dbReference>
<dbReference type="InterPro" id="IPR023195">
    <property type="entry name" value="Nict_dMeBzImd_PRibTrfase_N"/>
</dbReference>
<dbReference type="Gene3D" id="1.10.1610.10">
    <property type="match status" value="1"/>
</dbReference>
<keyword evidence="6 11" id="KW-0169">Cobalamin biosynthesis</keyword>
<evidence type="ECO:0000256" key="4">
    <source>
        <dbReference type="ARBA" id="ARBA00011991"/>
    </source>
</evidence>
<evidence type="ECO:0000256" key="8">
    <source>
        <dbReference type="ARBA" id="ARBA00022679"/>
    </source>
</evidence>
<evidence type="ECO:0000313" key="13">
    <source>
        <dbReference type="Proteomes" id="UP000248646"/>
    </source>
</evidence>
<comment type="pathway">
    <text evidence="2 11">Nucleoside biosynthesis; alpha-ribazole biosynthesis; alpha-ribazole from 5,6-dimethylbenzimidazole: step 1/2.</text>
</comment>
<keyword evidence="13" id="KW-1185">Reference proteome</keyword>
<evidence type="ECO:0000256" key="9">
    <source>
        <dbReference type="ARBA" id="ARBA00030686"/>
    </source>
</evidence>
<dbReference type="GO" id="GO:0009236">
    <property type="term" value="P:cobalamin biosynthetic process"/>
    <property type="evidence" value="ECO:0007669"/>
    <property type="project" value="UniProtKB-UniRule"/>
</dbReference>
<accession>A0A2W7PG86</accession>
<comment type="catalytic activity">
    <reaction evidence="10 11">
        <text>5,6-dimethylbenzimidazole + nicotinate beta-D-ribonucleotide = alpha-ribazole 5'-phosphate + nicotinate + H(+)</text>
        <dbReference type="Rhea" id="RHEA:11196"/>
        <dbReference type="ChEBI" id="CHEBI:15378"/>
        <dbReference type="ChEBI" id="CHEBI:15890"/>
        <dbReference type="ChEBI" id="CHEBI:32544"/>
        <dbReference type="ChEBI" id="CHEBI:57502"/>
        <dbReference type="ChEBI" id="CHEBI:57918"/>
        <dbReference type="EC" id="2.4.2.21"/>
    </reaction>
</comment>
<comment type="caution">
    <text evidence="12">The sequence shown here is derived from an EMBL/GenBank/DDBJ whole genome shotgun (WGS) entry which is preliminary data.</text>
</comment>
<dbReference type="Pfam" id="PF02277">
    <property type="entry name" value="DBI_PRT"/>
    <property type="match status" value="1"/>
</dbReference>
<proteinExistence type="inferred from homology"/>
<dbReference type="EC" id="2.4.2.21" evidence="4 11"/>
<dbReference type="FunFam" id="3.40.50.10210:FF:000001">
    <property type="entry name" value="Nicotinate-nucleotide--dimethylbenzimidazole phosphoribosyltransferase"/>
    <property type="match status" value="1"/>
</dbReference>
<organism evidence="12 13">
    <name type="scientific">Psychrobacillus insolitus</name>
    <dbReference type="NCBI Taxonomy" id="1461"/>
    <lineage>
        <taxon>Bacteria</taxon>
        <taxon>Bacillati</taxon>
        <taxon>Bacillota</taxon>
        <taxon>Bacilli</taxon>
        <taxon>Bacillales</taxon>
        <taxon>Bacillaceae</taxon>
        <taxon>Psychrobacillus</taxon>
    </lineage>
</organism>
<dbReference type="Proteomes" id="UP000248646">
    <property type="component" value="Unassembled WGS sequence"/>
</dbReference>
<dbReference type="PANTHER" id="PTHR43463">
    <property type="entry name" value="NICOTINATE-NUCLEOTIDE--DIMETHYLBENZIMIDAZOLE PHOSPHORIBOSYLTRANSFERASE"/>
    <property type="match status" value="1"/>
</dbReference>
<comment type="similarity">
    <text evidence="3 11">Belongs to the CobT family.</text>
</comment>
<sequence>MNLLEKTLAEIENLDHNMLKAARERVDSLIKPPTSLGRLEDLAIQLAGITNNLYPVVDEKSIIVMAADHGVYEEGISSNPQGITYAQTGFFPKGLTGVCAIARVSGAKIVTVDIGVKGDLPPDSGVILRKIKHGTDNLAKGPAMTREEAIRSLEVGIEIAQEEMKKGVQMLGTGEMGIGNTTPSTAIVSVIGGIDPLEITGRGAGLGKGGIEHKAEVIRQAIQVNQPNREDGIDILSKIGGLEIGGMAGVMIAGAANRIPVIVDGYISTAAALIAVTIEPKVKDYLITAHVSAEPGALKASELLGIEPLVQMNMCLGEGSGAALVFPIIEAACSMMNHMATFEEVGMKI</sequence>
<dbReference type="OrthoDB" id="9781491at2"/>
<dbReference type="AlphaFoldDB" id="A0A2W7PG86"/>